<dbReference type="InterPro" id="IPR038441">
    <property type="entry name" value="THAP_Znf_sf"/>
</dbReference>
<keyword evidence="2" id="KW-0479">Metal-binding</keyword>
<dbReference type="InterPro" id="IPR027806">
    <property type="entry name" value="HARBI1_dom"/>
</dbReference>
<feature type="domain" description="THAP-type" evidence="9">
    <location>
        <begin position="1"/>
        <end position="81"/>
    </location>
</feature>
<comment type="caution">
    <text evidence="10">The sequence shown here is derived from an EMBL/GenBank/DDBJ whole genome shotgun (WGS) entry which is preliminary data.</text>
</comment>
<comment type="cofactor">
    <cofactor evidence="1">
        <name>a divalent metal cation</name>
        <dbReference type="ChEBI" id="CHEBI:60240"/>
    </cofactor>
</comment>
<dbReference type="GO" id="GO:0008270">
    <property type="term" value="F:zinc ion binding"/>
    <property type="evidence" value="ECO:0007669"/>
    <property type="project" value="UniProtKB-KW"/>
</dbReference>
<dbReference type="InterPro" id="IPR027805">
    <property type="entry name" value="Transposase_HTH_dom"/>
</dbReference>
<protein>
    <recommendedName>
        <fullName evidence="9">THAP-type domain-containing protein</fullName>
    </recommendedName>
</protein>
<dbReference type="Proteomes" id="UP001160148">
    <property type="component" value="Unassembled WGS sequence"/>
</dbReference>
<keyword evidence="3 6" id="KW-0863">Zinc-finger</keyword>
<keyword evidence="11" id="KW-1185">Reference proteome</keyword>
<evidence type="ECO:0000256" key="6">
    <source>
        <dbReference type="PROSITE-ProRule" id="PRU00309"/>
    </source>
</evidence>
<keyword evidence="4" id="KW-0862">Zinc</keyword>
<dbReference type="Pfam" id="PF13613">
    <property type="entry name" value="HTH_Tnp_4"/>
    <property type="match status" value="1"/>
</dbReference>
<gene>
    <name evidence="10" type="ORF">MEUPH1_LOCUS3798</name>
</gene>
<reference evidence="10 11" key="1">
    <citation type="submission" date="2023-01" db="EMBL/GenBank/DDBJ databases">
        <authorList>
            <person name="Whitehead M."/>
        </authorList>
    </citation>
    <scope>NUCLEOTIDE SEQUENCE [LARGE SCALE GENOMIC DNA]</scope>
</reference>
<dbReference type="Pfam" id="PF13359">
    <property type="entry name" value="DDE_Tnp_4"/>
    <property type="match status" value="1"/>
</dbReference>
<dbReference type="AlphaFoldDB" id="A0AAV0VZ71"/>
<dbReference type="PANTHER" id="PTHR23080:SF133">
    <property type="entry name" value="SI:CH211-262I1.5-RELATED"/>
    <property type="match status" value="1"/>
</dbReference>
<organism evidence="10 11">
    <name type="scientific">Macrosiphum euphorbiae</name>
    <name type="common">potato aphid</name>
    <dbReference type="NCBI Taxonomy" id="13131"/>
    <lineage>
        <taxon>Eukaryota</taxon>
        <taxon>Metazoa</taxon>
        <taxon>Ecdysozoa</taxon>
        <taxon>Arthropoda</taxon>
        <taxon>Hexapoda</taxon>
        <taxon>Insecta</taxon>
        <taxon>Pterygota</taxon>
        <taxon>Neoptera</taxon>
        <taxon>Paraneoptera</taxon>
        <taxon>Hemiptera</taxon>
        <taxon>Sternorrhyncha</taxon>
        <taxon>Aphidomorpha</taxon>
        <taxon>Aphidoidea</taxon>
        <taxon>Aphididae</taxon>
        <taxon>Macrosiphini</taxon>
        <taxon>Macrosiphum</taxon>
    </lineage>
</organism>
<accession>A0AAV0VZ71</accession>
<dbReference type="Pfam" id="PF05485">
    <property type="entry name" value="THAP"/>
    <property type="match status" value="1"/>
</dbReference>
<evidence type="ECO:0000259" key="9">
    <source>
        <dbReference type="PROSITE" id="PS50950"/>
    </source>
</evidence>
<dbReference type="PANTHER" id="PTHR23080">
    <property type="entry name" value="THAP DOMAIN PROTEIN"/>
    <property type="match status" value="1"/>
</dbReference>
<dbReference type="PROSITE" id="PS50950">
    <property type="entry name" value="ZF_THAP"/>
    <property type="match status" value="1"/>
</dbReference>
<dbReference type="EMBL" id="CARXXK010000001">
    <property type="protein sequence ID" value="CAI6346951.1"/>
    <property type="molecule type" value="Genomic_DNA"/>
</dbReference>
<dbReference type="SUPFAM" id="SSF57716">
    <property type="entry name" value="Glucocorticoid receptor-like (DNA-binding domain)"/>
    <property type="match status" value="1"/>
</dbReference>
<evidence type="ECO:0000256" key="8">
    <source>
        <dbReference type="SAM" id="MobiDB-lite"/>
    </source>
</evidence>
<dbReference type="GO" id="GO:0003677">
    <property type="term" value="F:DNA binding"/>
    <property type="evidence" value="ECO:0007669"/>
    <property type="project" value="UniProtKB-UniRule"/>
</dbReference>
<feature type="coiled-coil region" evidence="7">
    <location>
        <begin position="120"/>
        <end position="154"/>
    </location>
</feature>
<keyword evidence="5 6" id="KW-0238">DNA-binding</keyword>
<evidence type="ECO:0000313" key="11">
    <source>
        <dbReference type="Proteomes" id="UP001160148"/>
    </source>
</evidence>
<dbReference type="Gene3D" id="6.20.210.20">
    <property type="entry name" value="THAP domain"/>
    <property type="match status" value="1"/>
</dbReference>
<evidence type="ECO:0000256" key="1">
    <source>
        <dbReference type="ARBA" id="ARBA00001968"/>
    </source>
</evidence>
<evidence type="ECO:0000313" key="10">
    <source>
        <dbReference type="EMBL" id="CAI6346951.1"/>
    </source>
</evidence>
<evidence type="ECO:0000256" key="2">
    <source>
        <dbReference type="ARBA" id="ARBA00022723"/>
    </source>
</evidence>
<sequence length="459" mass="52613">MLCWAFNCTHNNQKHKCSFFKFPVETKERRRWIKLVKRDVEPGPGARICSCHFRNGDKKNGPEILDHRKNAFSNFQSPEKRKRTKIACHSDDNGPSTSTSTSTCSTITQTPSSEIVELNILDLKNQLLQSSQTNKCLEAEILLLRKENEQLKLKMSSISECLSYELISSNDELIKLYTGLPNSKIFDLLMVICENIEINYYLKWKVENISMHDQLLITLMKLRLNLPHVDLGQRFKCSQATITNIFMTWIHILYENIFLVFMSKIPSKNKNKLCLPNSFSTFTNCRIILDCTEIKTDTTRVSMVTQKATFSSYKHYHTLKTLIGVAPNGVVTFVSDFFPGSTSDKTITLKSGVLSQLEPGDLILADKGFLIRDILPPNVYLNIPPFLDTPQFTPEQVLLTETIAKARIHVERAIQRIKCYRILDHIPTSLLSQADYVFKVVASLTNFQYPLIKEIQNKM</sequence>
<evidence type="ECO:0000256" key="3">
    <source>
        <dbReference type="ARBA" id="ARBA00022771"/>
    </source>
</evidence>
<name>A0AAV0VZ71_9HEMI</name>
<evidence type="ECO:0000256" key="4">
    <source>
        <dbReference type="ARBA" id="ARBA00022833"/>
    </source>
</evidence>
<feature type="region of interest" description="Disordered" evidence="8">
    <location>
        <begin position="76"/>
        <end position="105"/>
    </location>
</feature>
<evidence type="ECO:0000256" key="7">
    <source>
        <dbReference type="SAM" id="Coils"/>
    </source>
</evidence>
<keyword evidence="7" id="KW-0175">Coiled coil</keyword>
<proteinExistence type="predicted"/>
<feature type="compositionally biased region" description="Low complexity" evidence="8">
    <location>
        <begin position="96"/>
        <end position="105"/>
    </location>
</feature>
<dbReference type="InterPro" id="IPR006612">
    <property type="entry name" value="THAP_Znf"/>
</dbReference>
<dbReference type="SMART" id="SM00980">
    <property type="entry name" value="THAP"/>
    <property type="match status" value="1"/>
</dbReference>
<evidence type="ECO:0000256" key="5">
    <source>
        <dbReference type="ARBA" id="ARBA00023125"/>
    </source>
</evidence>